<reference evidence="3" key="1">
    <citation type="submission" date="2021-08" db="EMBL/GenBank/DDBJ databases">
        <title>Hoeflea bacterium WL0058 sp. nov., isolated from the sediment.</title>
        <authorList>
            <person name="Wang L."/>
            <person name="Zhang D."/>
        </authorList>
    </citation>
    <scope>NUCLEOTIDE SEQUENCE</scope>
    <source>
        <strain evidence="3">WL0058</strain>
    </source>
</reference>
<dbReference type="Proteomes" id="UP001196509">
    <property type="component" value="Unassembled WGS sequence"/>
</dbReference>
<dbReference type="RefSeq" id="WP_220226809.1">
    <property type="nucleotide sequence ID" value="NZ_JAICBX010000001.1"/>
</dbReference>
<dbReference type="EMBL" id="JAICBX010000001">
    <property type="protein sequence ID" value="MBW8636102.1"/>
    <property type="molecule type" value="Genomic_DNA"/>
</dbReference>
<evidence type="ECO:0000313" key="4">
    <source>
        <dbReference type="Proteomes" id="UP001196509"/>
    </source>
</evidence>
<keyword evidence="4" id="KW-1185">Reference proteome</keyword>
<dbReference type="Pfam" id="PF07287">
    <property type="entry name" value="AtuA"/>
    <property type="match status" value="1"/>
</dbReference>
<dbReference type="AlphaFoldDB" id="A0AAE2ZK21"/>
<evidence type="ECO:0000259" key="1">
    <source>
        <dbReference type="Pfam" id="PF07287"/>
    </source>
</evidence>
<feature type="domain" description="Acyclic terpene utilisation N-terminal" evidence="1">
    <location>
        <begin position="6"/>
        <end position="451"/>
    </location>
</feature>
<gene>
    <name evidence="3" type="ORF">K1W69_02800</name>
</gene>
<comment type="caution">
    <text evidence="3">The sequence shown here is derived from an EMBL/GenBank/DDBJ whole genome shotgun (WGS) entry which is preliminary data.</text>
</comment>
<evidence type="ECO:0000313" key="3">
    <source>
        <dbReference type="EMBL" id="MBW8636102.1"/>
    </source>
</evidence>
<dbReference type="Pfam" id="PF23544">
    <property type="entry name" value="AtuA_ferredoxin"/>
    <property type="match status" value="1"/>
</dbReference>
<feature type="domain" description="AtuA-like ferredoxin-fold" evidence="2">
    <location>
        <begin position="489"/>
        <end position="586"/>
    </location>
</feature>
<dbReference type="InterPro" id="IPR056362">
    <property type="entry name" value="AtuA-like_ferredoxin_dom"/>
</dbReference>
<dbReference type="InterPro" id="IPR010839">
    <property type="entry name" value="AtuA_N"/>
</dbReference>
<evidence type="ECO:0000259" key="2">
    <source>
        <dbReference type="Pfam" id="PF23544"/>
    </source>
</evidence>
<name>A0AAE2ZK21_9HYPH</name>
<sequence length="609" mass="64739">MSDRPVRIGGASGFWGDAALATRQLLDSGRVDFIVYDYLAEITMSILARARAKDATLGYATDFVSAAIAPNLERIAEQGVRIVSNAGGLNPRACAAALEKAIAEAGLALKVAWVTGDDLTDRADNLSRSNILELDAKAPFPDPRRIASINAYTGAFGIAEALDMGADIVVTGRCVDSAVTLGVCIHVHGWTAESCDLLAAGSLAGHIIECGPQATGGNFTDWELCADTMETIGYPVVEVEPGGRFSVSKPQGSGGLVSTGTVAEQILYEIGDPQAYKLPDVTCDFSEVRLEQAADDLVAVTGAKGSPPPETLKICATWMDGYRGGHLFSFTGFDADRKAQRFADAAVNRARHILRSANLPDYTETSVEVIGAESQYGAHARAQEWREVCVKLAARHADEKAIALLFREAVGLGLSGPPGLSGFAGTRPRPSPVVRLFSFLLPRDDIALTVSLGGATRTVTHAPTTGPASIVRPEPPAAPAATTQMATLRLIDAALARSGDKGDKANIGVIARDPDALPYLWEQLTEDFVADRFAHFLNGRVERFYLPGLNAINFLLHDCLGGGGVASLRNDPQAKAYAQILLATPIHVPNELALRLERRQDREPAHQPD</sequence>
<protein>
    <submittedName>
        <fullName evidence="3">DUF1446 domain-containing protein</fullName>
    </submittedName>
</protein>
<accession>A0AAE2ZK21</accession>
<organism evidence="3 4">
    <name type="scientific">Flavimaribacter sediminis</name>
    <dbReference type="NCBI Taxonomy" id="2865987"/>
    <lineage>
        <taxon>Bacteria</taxon>
        <taxon>Pseudomonadati</taxon>
        <taxon>Pseudomonadota</taxon>
        <taxon>Alphaproteobacteria</taxon>
        <taxon>Hyphomicrobiales</taxon>
        <taxon>Rhizobiaceae</taxon>
        <taxon>Flavimaribacter</taxon>
    </lineage>
</organism>
<dbReference type="PANTHER" id="PTHR47708:SF2">
    <property type="entry name" value="SI:CH73-132F6.5"/>
    <property type="match status" value="1"/>
</dbReference>
<dbReference type="PANTHER" id="PTHR47708">
    <property type="match status" value="1"/>
</dbReference>
<proteinExistence type="predicted"/>